<protein>
    <submittedName>
        <fullName evidence="4">Thioesterase</fullName>
    </submittedName>
</protein>
<reference evidence="4" key="3">
    <citation type="submission" date="2016-02" db="EMBL/GenBank/DDBJ databases">
        <authorList>
            <person name="Teng J.L."/>
            <person name="Yang Y."/>
            <person name="Huang Y."/>
            <person name="Guo F."/>
            <person name="Wei W."/>
            <person name="Chen J.H."/>
            <person name="Wong S.Y."/>
            <person name="Lau S.K."/>
            <person name="Woo P.C."/>
        </authorList>
    </citation>
    <scope>NUCLEOTIDE SEQUENCE</scope>
    <source>
        <strain evidence="4">JCM 15929</strain>
    </source>
</reference>
<dbReference type="Proteomes" id="UP000070258">
    <property type="component" value="Unassembled WGS sequence"/>
</dbReference>
<organism evidence="4 5">
    <name type="scientific">Tsukamurella pseudospumae</name>
    <dbReference type="NCBI Taxonomy" id="239498"/>
    <lineage>
        <taxon>Bacteria</taxon>
        <taxon>Bacillati</taxon>
        <taxon>Actinomycetota</taxon>
        <taxon>Actinomycetes</taxon>
        <taxon>Mycobacteriales</taxon>
        <taxon>Tsukamurellaceae</taxon>
        <taxon>Tsukamurella</taxon>
    </lineage>
</organism>
<feature type="domain" description="Thioesterase" evidence="2">
    <location>
        <begin position="60"/>
        <end position="135"/>
    </location>
</feature>
<dbReference type="OrthoDB" id="4717506at2"/>
<dbReference type="SUPFAM" id="SSF54637">
    <property type="entry name" value="Thioesterase/thiol ester dehydrase-isomerase"/>
    <property type="match status" value="1"/>
</dbReference>
<dbReference type="InterPro" id="IPR029069">
    <property type="entry name" value="HotDog_dom_sf"/>
</dbReference>
<evidence type="ECO:0000313" key="6">
    <source>
        <dbReference type="Proteomes" id="UP000070409"/>
    </source>
</evidence>
<evidence type="ECO:0000256" key="1">
    <source>
        <dbReference type="ARBA" id="ARBA00022801"/>
    </source>
</evidence>
<dbReference type="NCBIfam" id="TIGR00369">
    <property type="entry name" value="unchar_dom_1"/>
    <property type="match status" value="1"/>
</dbReference>
<dbReference type="InterPro" id="IPR003736">
    <property type="entry name" value="PAAI_dom"/>
</dbReference>
<keyword evidence="6" id="KW-1185">Reference proteome</keyword>
<evidence type="ECO:0000313" key="4">
    <source>
        <dbReference type="EMBL" id="KXP03801.1"/>
    </source>
</evidence>
<dbReference type="RefSeq" id="WP_068574908.1">
    <property type="nucleotide sequence ID" value="NZ_LSRE01000050.1"/>
</dbReference>
<evidence type="ECO:0000259" key="2">
    <source>
        <dbReference type="Pfam" id="PF03061"/>
    </source>
</evidence>
<proteinExistence type="predicted"/>
<reference evidence="3 6" key="2">
    <citation type="submission" date="2016-02" db="EMBL/GenBank/DDBJ databases">
        <authorList>
            <person name="Teng J.L."/>
            <person name="Tang Y."/>
            <person name="Huang Y."/>
            <person name="Guo F."/>
            <person name="Wei W."/>
            <person name="Chen J.H."/>
            <person name="Wong S.Y."/>
            <person name="Lau S.K."/>
            <person name="Woo P.C."/>
        </authorList>
    </citation>
    <scope>NUCLEOTIDE SEQUENCE [LARGE SCALE GENOMIC DNA]</scope>
    <source>
        <strain evidence="3 6">JCM 13375</strain>
    </source>
</reference>
<dbReference type="CDD" id="cd03443">
    <property type="entry name" value="PaaI_thioesterase"/>
    <property type="match status" value="1"/>
</dbReference>
<dbReference type="STRING" id="239498.AXK60_18640"/>
<dbReference type="EMBL" id="LSRE01000050">
    <property type="protein sequence ID" value="KXO89087.1"/>
    <property type="molecule type" value="Genomic_DNA"/>
</dbReference>
<name>A0A138A026_9ACTN</name>
<reference evidence="5" key="1">
    <citation type="submission" date="2016-02" db="EMBL/GenBank/DDBJ databases">
        <authorList>
            <person name="Wen L."/>
            <person name="He K."/>
            <person name="Yang H."/>
        </authorList>
    </citation>
    <scope>NUCLEOTIDE SEQUENCE [LARGE SCALE GENOMIC DNA]</scope>
    <source>
        <strain evidence="5">JCM 15929</strain>
    </source>
</reference>
<sequence length="147" mass="15328">MTVSPDQLDAGAADGSEIMKQFVPASPFVALLGVQLEDISDGAATLLVPYRPDLTTVGTMMHGGLIAAAADIGVMVAAWAGRPVPDKLRGVTASLSLNFIAPLIEDGLRVRAHRLSTGRKTSHVRCDMYSESGDVLVASATGTYQMG</sequence>
<dbReference type="Pfam" id="PF03061">
    <property type="entry name" value="4HBT"/>
    <property type="match status" value="1"/>
</dbReference>
<accession>A0A138A026</accession>
<dbReference type="InterPro" id="IPR006683">
    <property type="entry name" value="Thioestr_dom"/>
</dbReference>
<comment type="caution">
    <text evidence="4">The sequence shown here is derived from an EMBL/GenBank/DDBJ whole genome shotgun (WGS) entry which is preliminary data.</text>
</comment>
<gene>
    <name evidence="4" type="ORF">AXK60_18640</name>
    <name evidence="3" type="ORF">AXK61_10725</name>
</gene>
<evidence type="ECO:0000313" key="5">
    <source>
        <dbReference type="Proteomes" id="UP000070258"/>
    </source>
</evidence>
<dbReference type="GO" id="GO:0016289">
    <property type="term" value="F:acyl-CoA hydrolase activity"/>
    <property type="evidence" value="ECO:0007669"/>
    <property type="project" value="UniProtKB-ARBA"/>
</dbReference>
<keyword evidence="1" id="KW-0378">Hydrolase</keyword>
<dbReference type="Gene3D" id="3.10.129.10">
    <property type="entry name" value="Hotdog Thioesterase"/>
    <property type="match status" value="1"/>
</dbReference>
<dbReference type="EMBL" id="LSRF01000058">
    <property type="protein sequence ID" value="KXP03801.1"/>
    <property type="molecule type" value="Genomic_DNA"/>
</dbReference>
<dbReference type="Proteomes" id="UP000070409">
    <property type="component" value="Unassembled WGS sequence"/>
</dbReference>
<dbReference type="AlphaFoldDB" id="A0A138A026"/>
<evidence type="ECO:0000313" key="3">
    <source>
        <dbReference type="EMBL" id="KXO89087.1"/>
    </source>
</evidence>